<dbReference type="Proteomes" id="UP000194236">
    <property type="component" value="Unassembled WGS sequence"/>
</dbReference>
<dbReference type="InterPro" id="IPR011990">
    <property type="entry name" value="TPR-like_helical_dom_sf"/>
</dbReference>
<accession>A0A1Y3BI92</accession>
<organism evidence="1 2">
    <name type="scientific">Euroglyphus maynei</name>
    <name type="common">Mayne's house dust mite</name>
    <dbReference type="NCBI Taxonomy" id="6958"/>
    <lineage>
        <taxon>Eukaryota</taxon>
        <taxon>Metazoa</taxon>
        <taxon>Ecdysozoa</taxon>
        <taxon>Arthropoda</taxon>
        <taxon>Chelicerata</taxon>
        <taxon>Arachnida</taxon>
        <taxon>Acari</taxon>
        <taxon>Acariformes</taxon>
        <taxon>Sarcoptiformes</taxon>
        <taxon>Astigmata</taxon>
        <taxon>Psoroptidia</taxon>
        <taxon>Analgoidea</taxon>
        <taxon>Pyroglyphidae</taxon>
        <taxon>Pyroglyphinae</taxon>
        <taxon>Euroglyphus</taxon>
    </lineage>
</organism>
<name>A0A1Y3BI92_EURMA</name>
<keyword evidence="2" id="KW-1185">Reference proteome</keyword>
<dbReference type="OrthoDB" id="6515670at2759"/>
<protein>
    <submittedName>
        <fullName evidence="1">Uncharacterized protein</fullName>
    </submittedName>
</protein>
<feature type="non-terminal residue" evidence="1">
    <location>
        <position position="1"/>
    </location>
</feature>
<gene>
    <name evidence="1" type="ORF">BLA29_009599</name>
</gene>
<dbReference type="EMBL" id="MUJZ01022223">
    <property type="protein sequence ID" value="OTF79608.1"/>
    <property type="molecule type" value="Genomic_DNA"/>
</dbReference>
<dbReference type="AlphaFoldDB" id="A0A1Y3BI92"/>
<dbReference type="Gene3D" id="1.25.40.10">
    <property type="entry name" value="Tetratricopeptide repeat domain"/>
    <property type="match status" value="1"/>
</dbReference>
<evidence type="ECO:0000313" key="2">
    <source>
        <dbReference type="Proteomes" id="UP000194236"/>
    </source>
</evidence>
<comment type="caution">
    <text evidence="1">The sequence shown here is derived from an EMBL/GenBank/DDBJ whole genome shotgun (WGS) entry which is preliminary data.</text>
</comment>
<evidence type="ECO:0000313" key="1">
    <source>
        <dbReference type="EMBL" id="OTF79608.1"/>
    </source>
</evidence>
<proteinExistence type="predicted"/>
<sequence>VNRKTSTREKAIHLYQQLGHKCNQHGNYIGAAKAFERAASLLMDPTDQSKMNNADDQTIMATIDCLESAIRNYDAIHKYKHAGTLHYRCSLILRLLPGFSCEKVEQHHIKALEYFTKPDHELKQRKRIDVR</sequence>
<reference evidence="1 2" key="1">
    <citation type="submission" date="2017-03" db="EMBL/GenBank/DDBJ databases">
        <title>Genome Survey of Euroglyphus maynei.</title>
        <authorList>
            <person name="Arlian L.G."/>
            <person name="Morgan M.S."/>
            <person name="Rider S.D."/>
        </authorList>
    </citation>
    <scope>NUCLEOTIDE SEQUENCE [LARGE SCALE GENOMIC DNA]</scope>
    <source>
        <strain evidence="1">Arlian Lab</strain>
        <tissue evidence="1">Whole body</tissue>
    </source>
</reference>